<evidence type="ECO:0000256" key="2">
    <source>
        <dbReference type="ARBA" id="ARBA00023015"/>
    </source>
</evidence>
<dbReference type="PANTHER" id="PTHR30537">
    <property type="entry name" value="HTH-TYPE TRANSCRIPTIONAL REGULATOR"/>
    <property type="match status" value="1"/>
</dbReference>
<dbReference type="InterPro" id="IPR000847">
    <property type="entry name" value="LysR_HTH_N"/>
</dbReference>
<accession>A0ABY1WRR3</accession>
<feature type="domain" description="HTH lysR-type" evidence="5">
    <location>
        <begin position="1"/>
        <end position="58"/>
    </location>
</feature>
<dbReference type="SUPFAM" id="SSF46785">
    <property type="entry name" value="Winged helix' DNA-binding domain"/>
    <property type="match status" value="1"/>
</dbReference>
<keyword evidence="7" id="KW-1185">Reference proteome</keyword>
<dbReference type="CDD" id="cd08422">
    <property type="entry name" value="PBP2_CrgA_like"/>
    <property type="match status" value="1"/>
</dbReference>
<dbReference type="PROSITE" id="PS50931">
    <property type="entry name" value="HTH_LYSR"/>
    <property type="match status" value="1"/>
</dbReference>
<protein>
    <submittedName>
        <fullName evidence="6">LysR family transcriptional regulator</fullName>
    </submittedName>
</protein>
<evidence type="ECO:0000256" key="3">
    <source>
        <dbReference type="ARBA" id="ARBA00023125"/>
    </source>
</evidence>
<dbReference type="Gene3D" id="1.10.10.10">
    <property type="entry name" value="Winged helix-like DNA-binding domain superfamily/Winged helix DNA-binding domain"/>
    <property type="match status" value="1"/>
</dbReference>
<dbReference type="InterPro" id="IPR005119">
    <property type="entry name" value="LysR_subst-bd"/>
</dbReference>
<dbReference type="Gene3D" id="3.40.190.290">
    <property type="match status" value="1"/>
</dbReference>
<keyword evidence="4" id="KW-0804">Transcription</keyword>
<keyword evidence="2" id="KW-0805">Transcription regulation</keyword>
<comment type="caution">
    <text evidence="6">The sequence shown here is derived from an EMBL/GenBank/DDBJ whole genome shotgun (WGS) entry which is preliminary data.</text>
</comment>
<dbReference type="Pfam" id="PF03466">
    <property type="entry name" value="LysR_substrate"/>
    <property type="match status" value="1"/>
</dbReference>
<dbReference type="InterPro" id="IPR036390">
    <property type="entry name" value="WH_DNA-bd_sf"/>
</dbReference>
<dbReference type="PANTHER" id="PTHR30537:SF5">
    <property type="entry name" value="HTH-TYPE TRANSCRIPTIONAL ACTIVATOR TTDR-RELATED"/>
    <property type="match status" value="1"/>
</dbReference>
<evidence type="ECO:0000313" key="7">
    <source>
        <dbReference type="Proteomes" id="UP000292544"/>
    </source>
</evidence>
<dbReference type="EMBL" id="SHLY01000002">
    <property type="protein sequence ID" value="TAA47426.1"/>
    <property type="molecule type" value="Genomic_DNA"/>
</dbReference>
<keyword evidence="3" id="KW-0238">DNA-binding</keyword>
<dbReference type="RefSeq" id="WP_130566529.1">
    <property type="nucleotide sequence ID" value="NZ_SHLY01000002.1"/>
</dbReference>
<evidence type="ECO:0000256" key="1">
    <source>
        <dbReference type="ARBA" id="ARBA00009437"/>
    </source>
</evidence>
<dbReference type="SUPFAM" id="SSF53850">
    <property type="entry name" value="Periplasmic binding protein-like II"/>
    <property type="match status" value="1"/>
</dbReference>
<dbReference type="Pfam" id="PF00126">
    <property type="entry name" value="HTH_1"/>
    <property type="match status" value="1"/>
</dbReference>
<evidence type="ECO:0000259" key="5">
    <source>
        <dbReference type="PROSITE" id="PS50931"/>
    </source>
</evidence>
<proteinExistence type="inferred from homology"/>
<dbReference type="Proteomes" id="UP000292544">
    <property type="component" value="Unassembled WGS sequence"/>
</dbReference>
<organism evidence="6 7">
    <name type="scientific">Corallincola spongiicola</name>
    <dbReference type="NCBI Taxonomy" id="2520508"/>
    <lineage>
        <taxon>Bacteria</taxon>
        <taxon>Pseudomonadati</taxon>
        <taxon>Pseudomonadota</taxon>
        <taxon>Gammaproteobacteria</taxon>
        <taxon>Alteromonadales</taxon>
        <taxon>Psychromonadaceae</taxon>
        <taxon>Corallincola</taxon>
    </lineage>
</organism>
<comment type="similarity">
    <text evidence="1">Belongs to the LysR transcriptional regulatory family.</text>
</comment>
<dbReference type="InterPro" id="IPR036388">
    <property type="entry name" value="WH-like_DNA-bd_sf"/>
</dbReference>
<reference evidence="7" key="1">
    <citation type="submission" date="2019-02" db="EMBL/GenBank/DDBJ databases">
        <title>Draft genome sequence of Muricauda sp. 176CP4-71.</title>
        <authorList>
            <person name="Park J.-S."/>
        </authorList>
    </citation>
    <scope>NUCLEOTIDE SEQUENCE [LARGE SCALE GENOMIC DNA]</scope>
    <source>
        <strain evidence="7">176GS2-150</strain>
    </source>
</reference>
<evidence type="ECO:0000256" key="4">
    <source>
        <dbReference type="ARBA" id="ARBA00023163"/>
    </source>
</evidence>
<name>A0ABY1WRR3_9GAMM</name>
<gene>
    <name evidence="6" type="ORF">EXY25_09375</name>
</gene>
<sequence length="303" mass="34103">MNLTYLMSYYRVVRHGGFSAAAAVMDVSKGLLSRHVKALESELKTSLLHTTTRSICPTEAGKQLFTKAEQILILSENAEREVQEVVNSDKGTLRFTAPLTLGDVIIEQILPAFRQTCPDVELELNFSNQITDFKEGHNDIALRAVTRSPDDLVARHVGTLKNILVASPQYLAKNRVPHSHQDLIEHQCILNSHQRDWNTWRLFKEGTEYSVNATGNHSFSAYTTAMLIAEQHQGIANIPAYHATDKLANGNLVEVLPGYDAFAHNLLIMHQMHRVLPLKIRCFKTLLLEWSQQSPWVVSNQAI</sequence>
<dbReference type="InterPro" id="IPR058163">
    <property type="entry name" value="LysR-type_TF_proteobact-type"/>
</dbReference>
<evidence type="ECO:0000313" key="6">
    <source>
        <dbReference type="EMBL" id="TAA47426.1"/>
    </source>
</evidence>